<evidence type="ECO:0000313" key="1">
    <source>
        <dbReference type="EMBL" id="MCV9884184.1"/>
    </source>
</evidence>
<dbReference type="Proteomes" id="UP001526147">
    <property type="component" value="Unassembled WGS sequence"/>
</dbReference>
<sequence length="59" mass="7187">MIYYLLHEKEKIELESIISREIREAHELIGTIDSSNWVKRRALQERINVLFSIRKKFEN</sequence>
<evidence type="ECO:0000313" key="2">
    <source>
        <dbReference type="Proteomes" id="UP001526147"/>
    </source>
</evidence>
<proteinExistence type="predicted"/>
<protein>
    <submittedName>
        <fullName evidence="1">Uncharacterized protein</fullName>
    </submittedName>
</protein>
<name>A0ABT3DB24_9BACI</name>
<dbReference type="RefSeq" id="WP_264141182.1">
    <property type="nucleotide sequence ID" value="NZ_JAOYEY010000012.1"/>
</dbReference>
<gene>
    <name evidence="1" type="ORF">OIH86_00615</name>
</gene>
<organism evidence="1 2">
    <name type="scientific">Metabacillus halosaccharovorans</name>
    <dbReference type="NCBI Taxonomy" id="930124"/>
    <lineage>
        <taxon>Bacteria</taxon>
        <taxon>Bacillati</taxon>
        <taxon>Bacillota</taxon>
        <taxon>Bacilli</taxon>
        <taxon>Bacillales</taxon>
        <taxon>Bacillaceae</taxon>
        <taxon>Metabacillus</taxon>
    </lineage>
</organism>
<comment type="caution">
    <text evidence="1">The sequence shown here is derived from an EMBL/GenBank/DDBJ whole genome shotgun (WGS) entry which is preliminary data.</text>
</comment>
<accession>A0ABT3DB24</accession>
<dbReference type="EMBL" id="JAOYEY010000012">
    <property type="protein sequence ID" value="MCV9884184.1"/>
    <property type="molecule type" value="Genomic_DNA"/>
</dbReference>
<reference evidence="1 2" key="1">
    <citation type="submission" date="2022-10" db="EMBL/GenBank/DDBJ databases">
        <title>Draft genome assembly of moderately radiation resistant bacterium Metabacillus halosaccharovorans.</title>
        <authorList>
            <person name="Pal S."/>
            <person name="Gopinathan A."/>
        </authorList>
    </citation>
    <scope>NUCLEOTIDE SEQUENCE [LARGE SCALE GENOMIC DNA]</scope>
    <source>
        <strain evidence="1 2">VITHBRA001</strain>
    </source>
</reference>
<keyword evidence="2" id="KW-1185">Reference proteome</keyword>